<dbReference type="CDD" id="cd13578">
    <property type="entry name" value="PBP2_Bug27"/>
    <property type="match status" value="1"/>
</dbReference>
<evidence type="ECO:0000313" key="3">
    <source>
        <dbReference type="EMBL" id="OZI18909.1"/>
    </source>
</evidence>
<evidence type="ECO:0000256" key="1">
    <source>
        <dbReference type="ARBA" id="ARBA00006987"/>
    </source>
</evidence>
<protein>
    <recommendedName>
        <fullName evidence="5">LacI family transcriptional regulator</fullName>
    </recommendedName>
</protein>
<gene>
    <name evidence="3" type="ORF">CAL26_14640</name>
</gene>
<evidence type="ECO:0000256" key="2">
    <source>
        <dbReference type="SAM" id="SignalP"/>
    </source>
</evidence>
<feature type="chain" id="PRO_5012198817" description="LacI family transcriptional regulator" evidence="2">
    <location>
        <begin position="26"/>
        <end position="323"/>
    </location>
</feature>
<sequence length="323" mass="33962">MNRMKIAAWIASGLLALGMVSGAQAADWPDKPVNLIVPYPAGGGVDPVARLVGQKLSERWGQPVIVQNKAGASGSIGAAYVARSKPDGLTIMMSATAEVVINQYIMQQMPYDPEKDLVPVTLAVRLPFVLVTQPNAPYSNVAELVAYAKKHPNTLTYASSGNGTPQHLAAVLLEQLGGVKLTHIPYKGVAPSISALLAGEVNIGFVGLPTGLPHIQSGQLKALAVSGPNVAAAAPNIPPVAQTQGLEKFDLTQWFGVFVPAGTPDDVVKRIQQDVAAVLQMPDVRKVLVAQGAEPSGMPTADFRAFVDKERKKFADIVKAGNL</sequence>
<evidence type="ECO:0008006" key="5">
    <source>
        <dbReference type="Google" id="ProtNLM"/>
    </source>
</evidence>
<dbReference type="Proteomes" id="UP000216857">
    <property type="component" value="Unassembled WGS sequence"/>
</dbReference>
<organism evidence="3 4">
    <name type="scientific">Bordetella genomosp. 9</name>
    <dbReference type="NCBI Taxonomy" id="1416803"/>
    <lineage>
        <taxon>Bacteria</taxon>
        <taxon>Pseudomonadati</taxon>
        <taxon>Pseudomonadota</taxon>
        <taxon>Betaproteobacteria</taxon>
        <taxon>Burkholderiales</taxon>
        <taxon>Alcaligenaceae</taxon>
        <taxon>Bordetella</taxon>
    </lineage>
</organism>
<dbReference type="OrthoDB" id="8678477at2"/>
<feature type="signal peptide" evidence="2">
    <location>
        <begin position="1"/>
        <end position="25"/>
    </location>
</feature>
<dbReference type="Gene3D" id="3.40.190.10">
    <property type="entry name" value="Periplasmic binding protein-like II"/>
    <property type="match status" value="1"/>
</dbReference>
<dbReference type="InterPro" id="IPR005064">
    <property type="entry name" value="BUG"/>
</dbReference>
<comment type="similarity">
    <text evidence="1">Belongs to the UPF0065 (bug) family.</text>
</comment>
<name>A0A261R1M7_9BORD</name>
<evidence type="ECO:0000313" key="4">
    <source>
        <dbReference type="Proteomes" id="UP000216857"/>
    </source>
</evidence>
<dbReference type="EMBL" id="NEVJ01000003">
    <property type="protein sequence ID" value="OZI18909.1"/>
    <property type="molecule type" value="Genomic_DNA"/>
</dbReference>
<dbReference type="SUPFAM" id="SSF53850">
    <property type="entry name" value="Periplasmic binding protein-like II"/>
    <property type="match status" value="1"/>
</dbReference>
<dbReference type="InterPro" id="IPR042100">
    <property type="entry name" value="Bug_dom1"/>
</dbReference>
<keyword evidence="4" id="KW-1185">Reference proteome</keyword>
<dbReference type="Pfam" id="PF03401">
    <property type="entry name" value="TctC"/>
    <property type="match status" value="1"/>
</dbReference>
<dbReference type="Gene3D" id="3.40.190.150">
    <property type="entry name" value="Bordetella uptake gene, domain 1"/>
    <property type="match status" value="1"/>
</dbReference>
<dbReference type="PIRSF" id="PIRSF017082">
    <property type="entry name" value="YflP"/>
    <property type="match status" value="1"/>
</dbReference>
<dbReference type="PANTHER" id="PTHR42928">
    <property type="entry name" value="TRICARBOXYLATE-BINDING PROTEIN"/>
    <property type="match status" value="1"/>
</dbReference>
<comment type="caution">
    <text evidence="3">The sequence shown here is derived from an EMBL/GenBank/DDBJ whole genome shotgun (WGS) entry which is preliminary data.</text>
</comment>
<dbReference type="AlphaFoldDB" id="A0A261R1M7"/>
<reference evidence="3" key="1">
    <citation type="submission" date="2017-05" db="EMBL/GenBank/DDBJ databases">
        <title>Complete and WGS of Bordetella genogroups.</title>
        <authorList>
            <person name="Spilker T."/>
            <person name="Lipuma J."/>
        </authorList>
    </citation>
    <scope>NUCLEOTIDE SEQUENCE</scope>
    <source>
        <strain evidence="3">AU21707</strain>
    </source>
</reference>
<keyword evidence="2" id="KW-0732">Signal</keyword>
<proteinExistence type="inferred from homology"/>
<dbReference type="PANTHER" id="PTHR42928:SF5">
    <property type="entry name" value="BLR1237 PROTEIN"/>
    <property type="match status" value="1"/>
</dbReference>
<accession>A0A261R1M7</accession>